<evidence type="ECO:0000256" key="5">
    <source>
        <dbReference type="ARBA" id="ARBA00023002"/>
    </source>
</evidence>
<evidence type="ECO:0000256" key="2">
    <source>
        <dbReference type="ARBA" id="ARBA00008072"/>
    </source>
</evidence>
<evidence type="ECO:0000313" key="8">
    <source>
        <dbReference type="Proteomes" id="UP000249757"/>
    </source>
</evidence>
<keyword evidence="5" id="KW-0560">Oxidoreductase</keyword>
<evidence type="ECO:0000313" key="7">
    <source>
        <dbReference type="EMBL" id="KAI1514259.1"/>
    </source>
</evidence>
<dbReference type="Gene3D" id="3.40.50.720">
    <property type="entry name" value="NAD(P)-binding Rossmann-like Domain"/>
    <property type="match status" value="1"/>
</dbReference>
<dbReference type="GO" id="GO:0005737">
    <property type="term" value="C:cytoplasm"/>
    <property type="evidence" value="ECO:0007669"/>
    <property type="project" value="TreeGrafter"/>
</dbReference>
<dbReference type="OrthoDB" id="1879366at2759"/>
<dbReference type="InterPro" id="IPR036291">
    <property type="entry name" value="NAD(P)-bd_dom_sf"/>
</dbReference>
<dbReference type="AlphaFoldDB" id="A0A2W1GH10"/>
<comment type="similarity">
    <text evidence="2">Belongs to the zinc-containing alcohol dehydrogenase family.</text>
</comment>
<accession>A0A2W1GH10</accession>
<dbReference type="Gene3D" id="3.90.180.10">
    <property type="entry name" value="Medium-chain alcohol dehydrogenases, catalytic domain"/>
    <property type="match status" value="1"/>
</dbReference>
<gene>
    <name evidence="7" type="ORF">Ptr86124_006889</name>
</gene>
<dbReference type="SUPFAM" id="SSF51735">
    <property type="entry name" value="NAD(P)-binding Rossmann-fold domains"/>
    <property type="match status" value="1"/>
</dbReference>
<organism evidence="7 8">
    <name type="scientific">Pyrenophora tritici-repentis</name>
    <dbReference type="NCBI Taxonomy" id="45151"/>
    <lineage>
        <taxon>Eukaryota</taxon>
        <taxon>Fungi</taxon>
        <taxon>Dikarya</taxon>
        <taxon>Ascomycota</taxon>
        <taxon>Pezizomycotina</taxon>
        <taxon>Dothideomycetes</taxon>
        <taxon>Pleosporomycetidae</taxon>
        <taxon>Pleosporales</taxon>
        <taxon>Pleosporineae</taxon>
        <taxon>Pleosporaceae</taxon>
        <taxon>Pyrenophora</taxon>
    </lineage>
</organism>
<dbReference type="PANTHER" id="PTHR42940:SF5">
    <property type="entry name" value="ALCOHOL DEHYDROGENASE 2"/>
    <property type="match status" value="1"/>
</dbReference>
<dbReference type="GO" id="GO:0004022">
    <property type="term" value="F:alcohol dehydrogenase (NAD+) activity"/>
    <property type="evidence" value="ECO:0007669"/>
    <property type="project" value="TreeGrafter"/>
</dbReference>
<proteinExistence type="inferred from homology"/>
<evidence type="ECO:0000256" key="3">
    <source>
        <dbReference type="ARBA" id="ARBA00022723"/>
    </source>
</evidence>
<reference evidence="8" key="1">
    <citation type="journal article" date="2022" name="Microb. Genom.">
        <title>A global pangenome for the wheat fungal pathogen Pyrenophora tritici-repentis and prediction of effector protein structural homology.</title>
        <authorList>
            <person name="Moolhuijzen P.M."/>
            <person name="See P.T."/>
            <person name="Shi G."/>
            <person name="Powell H.R."/>
            <person name="Cockram J."/>
            <person name="Jorgensen L.N."/>
            <person name="Benslimane H."/>
            <person name="Strelkov S.E."/>
            <person name="Turner J."/>
            <person name="Liu Z."/>
            <person name="Moffat C.S."/>
        </authorList>
    </citation>
    <scope>NUCLEOTIDE SEQUENCE [LARGE SCALE GENOMIC DNA]</scope>
</reference>
<dbReference type="FunFam" id="3.40.50.720:FF:000039">
    <property type="entry name" value="Alcohol dehydrogenase AdhP"/>
    <property type="match status" value="1"/>
</dbReference>
<dbReference type="InterPro" id="IPR013149">
    <property type="entry name" value="ADH-like_C"/>
</dbReference>
<protein>
    <submittedName>
        <fullName evidence="7">Alcohol dehydrogenase GroES domain containing protein</fullName>
    </submittedName>
</protein>
<keyword evidence="4" id="KW-0862">Zinc</keyword>
<dbReference type="InterPro" id="IPR011032">
    <property type="entry name" value="GroES-like_sf"/>
</dbReference>
<dbReference type="InterPro" id="IPR020843">
    <property type="entry name" value="ER"/>
</dbReference>
<dbReference type="EMBL" id="NRDI02000008">
    <property type="protein sequence ID" value="KAI1514259.1"/>
    <property type="molecule type" value="Genomic_DNA"/>
</dbReference>
<name>A0A2W1GH10_9PLEO</name>
<dbReference type="Proteomes" id="UP000249757">
    <property type="component" value="Unassembled WGS sequence"/>
</dbReference>
<dbReference type="PANTHER" id="PTHR42940">
    <property type="entry name" value="ALCOHOL DEHYDROGENASE 1-RELATED"/>
    <property type="match status" value="1"/>
</dbReference>
<keyword evidence="3" id="KW-0479">Metal-binding</keyword>
<dbReference type="CDD" id="cd08297">
    <property type="entry name" value="CAD3"/>
    <property type="match status" value="1"/>
</dbReference>
<evidence type="ECO:0000256" key="6">
    <source>
        <dbReference type="ARBA" id="ARBA00023027"/>
    </source>
</evidence>
<keyword evidence="6" id="KW-0520">NAD</keyword>
<dbReference type="SMART" id="SM00829">
    <property type="entry name" value="PKS_ER"/>
    <property type="match status" value="1"/>
</dbReference>
<dbReference type="SUPFAM" id="SSF50129">
    <property type="entry name" value="GroES-like"/>
    <property type="match status" value="1"/>
</dbReference>
<dbReference type="Pfam" id="PF08240">
    <property type="entry name" value="ADH_N"/>
    <property type="match status" value="1"/>
</dbReference>
<keyword evidence="8" id="KW-1185">Reference proteome</keyword>
<dbReference type="GO" id="GO:0046872">
    <property type="term" value="F:metal ion binding"/>
    <property type="evidence" value="ECO:0007669"/>
    <property type="project" value="UniProtKB-KW"/>
</dbReference>
<comment type="caution">
    <text evidence="7">The sequence shown here is derived from an EMBL/GenBank/DDBJ whole genome shotgun (WGS) entry which is preliminary data.</text>
</comment>
<evidence type="ECO:0000256" key="4">
    <source>
        <dbReference type="ARBA" id="ARBA00022833"/>
    </source>
</evidence>
<dbReference type="OMA" id="QKISGYY"/>
<comment type="cofactor">
    <cofactor evidence="1">
        <name>Zn(2+)</name>
        <dbReference type="ChEBI" id="CHEBI:29105"/>
    </cofactor>
</comment>
<sequence length="362" mass="37584">MASSPEIPKKYKAAVYDAPGSISTKIETLDMPEPGPGEVLINLTHSGVCHSDLGIMTNAWKSLPFPTQAGQVGGHEGVGKIVKMGPGMENAAVKVGDRVGVKWMAGICESCEACRAGIDASCFSGKISGYYTPGTFQQYVLSPANYVTPIPDGIDSAAAAPLLCAGVTVYSALRKANAESGKWVVISGAGGGLGHLAVQFSARGIGHRVIGVDHSSKKDIVMESGAEHFVAVDGTDDVVAAVTALTNGLGAHAVVVCTANNKAYGQGLDMLRFGGRLVCVGIPEGDPLPVSSASPNTLIIKSLQIIGSAVGSRNEAIETMDFAARGIIKTHFRVEKMDKLTDVFKEMDAGKLQGRVVIDLSD</sequence>
<dbReference type="InterPro" id="IPR013154">
    <property type="entry name" value="ADH-like_N"/>
</dbReference>
<dbReference type="Pfam" id="PF00107">
    <property type="entry name" value="ADH_zinc_N"/>
    <property type="match status" value="1"/>
</dbReference>
<evidence type="ECO:0000256" key="1">
    <source>
        <dbReference type="ARBA" id="ARBA00001947"/>
    </source>
</evidence>